<gene>
    <name evidence="7" type="ORF">FSW04_12095</name>
</gene>
<organism evidence="7 8">
    <name type="scientific">Baekduia soli</name>
    <dbReference type="NCBI Taxonomy" id="496014"/>
    <lineage>
        <taxon>Bacteria</taxon>
        <taxon>Bacillati</taxon>
        <taxon>Actinomycetota</taxon>
        <taxon>Thermoleophilia</taxon>
        <taxon>Solirubrobacterales</taxon>
        <taxon>Baekduiaceae</taxon>
        <taxon>Baekduia</taxon>
    </lineage>
</organism>
<dbReference type="EMBL" id="CP042430">
    <property type="protein sequence ID" value="QEC48232.1"/>
    <property type="molecule type" value="Genomic_DNA"/>
</dbReference>
<feature type="transmembrane region" description="Helical" evidence="6">
    <location>
        <begin position="32"/>
        <end position="48"/>
    </location>
</feature>
<accession>A0A5B8U6E7</accession>
<dbReference type="RefSeq" id="WP_146919543.1">
    <property type="nucleotide sequence ID" value="NZ_CP042430.1"/>
</dbReference>
<protein>
    <recommendedName>
        <fullName evidence="9">Cation:proton antiporter</fullName>
    </recommendedName>
</protein>
<dbReference type="Pfam" id="PF04066">
    <property type="entry name" value="MrpF_PhaF"/>
    <property type="match status" value="1"/>
</dbReference>
<keyword evidence="5 6" id="KW-0472">Membrane</keyword>
<dbReference type="InterPro" id="IPR007208">
    <property type="entry name" value="MrpF/PhaF-like"/>
</dbReference>
<evidence type="ECO:0000313" key="8">
    <source>
        <dbReference type="Proteomes" id="UP000321805"/>
    </source>
</evidence>
<dbReference type="GO" id="GO:0015075">
    <property type="term" value="F:monoatomic ion transmembrane transporter activity"/>
    <property type="evidence" value="ECO:0007669"/>
    <property type="project" value="InterPro"/>
</dbReference>
<dbReference type="Proteomes" id="UP000321805">
    <property type="component" value="Chromosome"/>
</dbReference>
<evidence type="ECO:0000256" key="5">
    <source>
        <dbReference type="ARBA" id="ARBA00023136"/>
    </source>
</evidence>
<evidence type="ECO:0000256" key="2">
    <source>
        <dbReference type="ARBA" id="ARBA00022475"/>
    </source>
</evidence>
<dbReference type="AlphaFoldDB" id="A0A5B8U6E7"/>
<dbReference type="KEGG" id="bsol:FSW04_12095"/>
<keyword evidence="4 6" id="KW-1133">Transmembrane helix</keyword>
<evidence type="ECO:0000313" key="7">
    <source>
        <dbReference type="EMBL" id="QEC48232.1"/>
    </source>
</evidence>
<evidence type="ECO:0000256" key="4">
    <source>
        <dbReference type="ARBA" id="ARBA00022989"/>
    </source>
</evidence>
<evidence type="ECO:0000256" key="1">
    <source>
        <dbReference type="ARBA" id="ARBA00004651"/>
    </source>
</evidence>
<feature type="transmembrane region" description="Helical" evidence="6">
    <location>
        <begin position="60"/>
        <end position="79"/>
    </location>
</feature>
<dbReference type="OrthoDB" id="9800226at2"/>
<sequence>MNGWLWAASGLTAALLPLLVVAVRRPALDGLVALEVAGTLSSVALLLLSQGTNRQAFADLAVALGLLSFIGAVAFLRFLEPAS</sequence>
<reference evidence="7 8" key="1">
    <citation type="journal article" date="2018" name="J. Microbiol.">
        <title>Baekduia soli gen. nov., sp. nov., a novel bacterium isolated from the soil of Baekdu Mountain and proposal of a novel family name, Baekduiaceae fam. nov.</title>
        <authorList>
            <person name="An D.S."/>
            <person name="Siddiqi M.Z."/>
            <person name="Kim K.H."/>
            <person name="Yu H.S."/>
            <person name="Im W.T."/>
        </authorList>
    </citation>
    <scope>NUCLEOTIDE SEQUENCE [LARGE SCALE GENOMIC DNA]</scope>
    <source>
        <strain evidence="7 8">BR7-21</strain>
    </source>
</reference>
<keyword evidence="2" id="KW-1003">Cell membrane</keyword>
<name>A0A5B8U6E7_9ACTN</name>
<comment type="subcellular location">
    <subcellularLocation>
        <location evidence="1">Cell membrane</location>
        <topology evidence="1">Multi-pass membrane protein</topology>
    </subcellularLocation>
</comment>
<evidence type="ECO:0000256" key="6">
    <source>
        <dbReference type="SAM" id="Phobius"/>
    </source>
</evidence>
<keyword evidence="3 6" id="KW-0812">Transmembrane</keyword>
<evidence type="ECO:0008006" key="9">
    <source>
        <dbReference type="Google" id="ProtNLM"/>
    </source>
</evidence>
<evidence type="ECO:0000256" key="3">
    <source>
        <dbReference type="ARBA" id="ARBA00022692"/>
    </source>
</evidence>
<keyword evidence="8" id="KW-1185">Reference proteome</keyword>
<dbReference type="GO" id="GO:0005886">
    <property type="term" value="C:plasma membrane"/>
    <property type="evidence" value="ECO:0007669"/>
    <property type="project" value="UniProtKB-SubCell"/>
</dbReference>
<proteinExistence type="predicted"/>